<dbReference type="SUPFAM" id="SSF56801">
    <property type="entry name" value="Acetyl-CoA synthetase-like"/>
    <property type="match status" value="1"/>
</dbReference>
<comment type="caution">
    <text evidence="2">The sequence shown here is derived from an EMBL/GenBank/DDBJ whole genome shotgun (WGS) entry which is preliminary data.</text>
</comment>
<keyword evidence="3" id="KW-1185">Reference proteome</keyword>
<proteinExistence type="predicted"/>
<evidence type="ECO:0000313" key="3">
    <source>
        <dbReference type="Proteomes" id="UP000271624"/>
    </source>
</evidence>
<dbReference type="GO" id="GO:0030497">
    <property type="term" value="P:fatty acid elongation"/>
    <property type="evidence" value="ECO:0007669"/>
    <property type="project" value="TreeGrafter"/>
</dbReference>
<dbReference type="InterPro" id="IPR042099">
    <property type="entry name" value="ANL_N_sf"/>
</dbReference>
<dbReference type="InterPro" id="IPR052987">
    <property type="entry name" value="Chloroplast_AMP-bd_Enzymes"/>
</dbReference>
<reference evidence="2" key="1">
    <citation type="submission" date="2018-12" db="EMBL/GenBank/DDBJ databases">
        <authorList>
            <person name="Will S."/>
            <person name="Neumann-Schaal M."/>
            <person name="Henke P."/>
        </authorList>
    </citation>
    <scope>NUCLEOTIDE SEQUENCE</scope>
    <source>
        <strain evidence="2">PCC 7102</strain>
    </source>
</reference>
<evidence type="ECO:0000259" key="1">
    <source>
        <dbReference type="Pfam" id="PF00501"/>
    </source>
</evidence>
<name>A0A3S1CME5_9CYAN</name>
<reference evidence="2" key="2">
    <citation type="journal article" date="2019" name="Genome Biol. Evol.">
        <title>Day and night: Metabolic profiles and evolutionary relationships of six axenic non-marine cyanobacteria.</title>
        <authorList>
            <person name="Will S.E."/>
            <person name="Henke P."/>
            <person name="Boedeker C."/>
            <person name="Huang S."/>
            <person name="Brinkmann H."/>
            <person name="Rohde M."/>
            <person name="Jarek M."/>
            <person name="Friedl T."/>
            <person name="Seufert S."/>
            <person name="Schumacher M."/>
            <person name="Overmann J."/>
            <person name="Neumann-Schaal M."/>
            <person name="Petersen J."/>
        </authorList>
    </citation>
    <scope>NUCLEOTIDE SEQUENCE [LARGE SCALE GENOMIC DNA]</scope>
    <source>
        <strain evidence="2">PCC 7102</strain>
    </source>
</reference>
<dbReference type="RefSeq" id="WP_127082569.1">
    <property type="nucleotide sequence ID" value="NZ_RSCL01000010.1"/>
</dbReference>
<dbReference type="Pfam" id="PF00501">
    <property type="entry name" value="AMP-binding"/>
    <property type="match status" value="1"/>
</dbReference>
<protein>
    <recommendedName>
        <fullName evidence="1">AMP-dependent synthetase/ligase domain-containing protein</fullName>
    </recommendedName>
</protein>
<feature type="domain" description="AMP-dependent synthetase/ligase" evidence="1">
    <location>
        <begin position="11"/>
        <end position="69"/>
    </location>
</feature>
<dbReference type="GO" id="GO:0008922">
    <property type="term" value="F:long-chain fatty acid [acyl-carrier-protein] ligase activity"/>
    <property type="evidence" value="ECO:0007669"/>
    <property type="project" value="TreeGrafter"/>
</dbReference>
<dbReference type="PANTHER" id="PTHR43813">
    <property type="entry name" value="ACYL-ACTIVATING ENZYME 16, CHLOROPLASTIC-RELATED"/>
    <property type="match status" value="1"/>
</dbReference>
<dbReference type="PANTHER" id="PTHR43813:SF1">
    <property type="entry name" value="ACYL-ACTIVATING ENZYME 16, CHLOROPLASTIC-RELATED"/>
    <property type="match status" value="1"/>
</dbReference>
<dbReference type="AlphaFoldDB" id="A0A3S1CME5"/>
<dbReference type="OrthoDB" id="9778383at2"/>
<evidence type="ECO:0000313" key="2">
    <source>
        <dbReference type="EMBL" id="RUT04578.1"/>
    </source>
</evidence>
<organism evidence="2 3">
    <name type="scientific">Dulcicalothrix desertica PCC 7102</name>
    <dbReference type="NCBI Taxonomy" id="232991"/>
    <lineage>
        <taxon>Bacteria</taxon>
        <taxon>Bacillati</taxon>
        <taxon>Cyanobacteriota</taxon>
        <taxon>Cyanophyceae</taxon>
        <taxon>Nostocales</taxon>
        <taxon>Calotrichaceae</taxon>
        <taxon>Dulcicalothrix</taxon>
    </lineage>
</organism>
<dbReference type="InterPro" id="IPR000873">
    <property type="entry name" value="AMP-dep_synth/lig_dom"/>
</dbReference>
<sequence>MVAVNDLHAKPKVVLTYTQLNQKVQCFAASLQAFLMGPGDKSALIADNSPRWLIADQGIMMAGAVDAMLTT</sequence>
<dbReference type="Proteomes" id="UP000271624">
    <property type="component" value="Unassembled WGS sequence"/>
</dbReference>
<gene>
    <name evidence="2" type="ORF">DSM106972_041470</name>
</gene>
<dbReference type="Gene3D" id="3.40.50.12780">
    <property type="entry name" value="N-terminal domain of ligase-like"/>
    <property type="match status" value="1"/>
</dbReference>
<accession>A0A3S1CME5</accession>
<dbReference type="EMBL" id="RSCL01000010">
    <property type="protein sequence ID" value="RUT04578.1"/>
    <property type="molecule type" value="Genomic_DNA"/>
</dbReference>